<keyword evidence="2" id="KW-1185">Reference proteome</keyword>
<evidence type="ECO:0000313" key="2">
    <source>
        <dbReference type="Proteomes" id="UP000676428"/>
    </source>
</evidence>
<dbReference type="EMBL" id="CP074572">
    <property type="protein sequence ID" value="QVK23125.1"/>
    <property type="molecule type" value="Genomic_DNA"/>
</dbReference>
<accession>A0ABX8DEI2</accession>
<organism evidence="1 2">
    <name type="scientific">Shewanella dokdonensis</name>
    <dbReference type="NCBI Taxonomy" id="712036"/>
    <lineage>
        <taxon>Bacteria</taxon>
        <taxon>Pseudomonadati</taxon>
        <taxon>Pseudomonadota</taxon>
        <taxon>Gammaproteobacteria</taxon>
        <taxon>Alteromonadales</taxon>
        <taxon>Shewanellaceae</taxon>
        <taxon>Shewanella</taxon>
    </lineage>
</organism>
<sequence length="68" mass="7566">MMANEADKSQPSQELAIVLAVRQARKASELTPTGHCGYCGTALAGELRFCDADCRDDYERQALRRRYG</sequence>
<gene>
    <name evidence="1" type="ORF">KHX94_18890</name>
</gene>
<dbReference type="Proteomes" id="UP000676428">
    <property type="component" value="Chromosome"/>
</dbReference>
<name>A0ABX8DEI2_9GAMM</name>
<proteinExistence type="predicted"/>
<reference evidence="1 2" key="1">
    <citation type="journal article" date="2012" name="Int. J. Syst. Evol. Microbiol.">
        <title>Shewanella dokdonensis sp. nov., isolated from seawater.</title>
        <authorList>
            <person name="Sung H.R."/>
            <person name="Yoon J.H."/>
            <person name="Ghim S.Y."/>
        </authorList>
    </citation>
    <scope>NUCLEOTIDE SEQUENCE [LARGE SCALE GENOMIC DNA]</scope>
    <source>
        <strain evidence="1 2">DSM 23626</strain>
    </source>
</reference>
<protein>
    <submittedName>
        <fullName evidence="1">DUF2116 family Zn-ribbon domain-containing protein</fullName>
    </submittedName>
</protein>
<dbReference type="RefSeq" id="WP_213681766.1">
    <property type="nucleotide sequence ID" value="NZ_CP074572.1"/>
</dbReference>
<evidence type="ECO:0000313" key="1">
    <source>
        <dbReference type="EMBL" id="QVK23125.1"/>
    </source>
</evidence>